<dbReference type="AlphaFoldDB" id="A0A2W2BNT6"/>
<keyword evidence="3" id="KW-1185">Reference proteome</keyword>
<name>A0A2W2BNT6_9ACTN</name>
<dbReference type="Gene3D" id="1.25.40.10">
    <property type="entry name" value="Tetratricopeptide repeat domain"/>
    <property type="match status" value="2"/>
</dbReference>
<feature type="repeat" description="TPR" evidence="1">
    <location>
        <begin position="612"/>
        <end position="645"/>
    </location>
</feature>
<dbReference type="PANTHER" id="PTHR47691:SF3">
    <property type="entry name" value="HTH-TYPE TRANSCRIPTIONAL REGULATOR RV0890C-RELATED"/>
    <property type="match status" value="1"/>
</dbReference>
<dbReference type="PRINTS" id="PR00364">
    <property type="entry name" value="DISEASERSIST"/>
</dbReference>
<dbReference type="Pfam" id="PF13424">
    <property type="entry name" value="TPR_12"/>
    <property type="match status" value="3"/>
</dbReference>
<dbReference type="PROSITE" id="PS50005">
    <property type="entry name" value="TPR"/>
    <property type="match status" value="1"/>
</dbReference>
<dbReference type="GO" id="GO:0043531">
    <property type="term" value="F:ADP binding"/>
    <property type="evidence" value="ECO:0007669"/>
    <property type="project" value="InterPro"/>
</dbReference>
<accession>A0A2W2BNT6</accession>
<dbReference type="InterPro" id="IPR019734">
    <property type="entry name" value="TPR_rpt"/>
</dbReference>
<evidence type="ECO:0000313" key="3">
    <source>
        <dbReference type="Proteomes" id="UP000248764"/>
    </source>
</evidence>
<reference evidence="2 3" key="1">
    <citation type="submission" date="2018-01" db="EMBL/GenBank/DDBJ databases">
        <title>Draft genome sequence of Jiangella sp. GTF31.</title>
        <authorList>
            <person name="Sahin N."/>
            <person name="Ay H."/>
            <person name="Saygin H."/>
        </authorList>
    </citation>
    <scope>NUCLEOTIDE SEQUENCE [LARGE SCALE GENOMIC DNA]</scope>
    <source>
        <strain evidence="2 3">GTF31</strain>
    </source>
</reference>
<dbReference type="Gene3D" id="3.40.50.300">
    <property type="entry name" value="P-loop containing nucleotide triphosphate hydrolases"/>
    <property type="match status" value="1"/>
</dbReference>
<dbReference type="InterPro" id="IPR011990">
    <property type="entry name" value="TPR-like_helical_dom_sf"/>
</dbReference>
<dbReference type="EMBL" id="POTW01000047">
    <property type="protein sequence ID" value="PZF81994.1"/>
    <property type="molecule type" value="Genomic_DNA"/>
</dbReference>
<dbReference type="Proteomes" id="UP000248764">
    <property type="component" value="Unassembled WGS sequence"/>
</dbReference>
<proteinExistence type="predicted"/>
<keyword evidence="1" id="KW-0802">TPR repeat</keyword>
<dbReference type="PANTHER" id="PTHR47691">
    <property type="entry name" value="REGULATOR-RELATED"/>
    <property type="match status" value="1"/>
</dbReference>
<dbReference type="SMART" id="SM00028">
    <property type="entry name" value="TPR"/>
    <property type="match status" value="4"/>
</dbReference>
<dbReference type="SUPFAM" id="SSF52540">
    <property type="entry name" value="P-loop containing nucleoside triphosphate hydrolases"/>
    <property type="match status" value="1"/>
</dbReference>
<evidence type="ECO:0000313" key="2">
    <source>
        <dbReference type="EMBL" id="PZF81994.1"/>
    </source>
</evidence>
<organism evidence="2 3">
    <name type="scientific">Jiangella anatolica</name>
    <dbReference type="NCBI Taxonomy" id="2670374"/>
    <lineage>
        <taxon>Bacteria</taxon>
        <taxon>Bacillati</taxon>
        <taxon>Actinomycetota</taxon>
        <taxon>Actinomycetes</taxon>
        <taxon>Jiangellales</taxon>
        <taxon>Jiangellaceae</taxon>
        <taxon>Jiangella</taxon>
    </lineage>
</organism>
<sequence>MGERRPQAVGLWTLDDLAAGLARLRVWAGSPSFSEITRRVAAHRVARGVRGGAAQPGRVTVYDAFQPGRRRVDAELVGDIVAALGLSESEALTWRLAAGRAMGAVPEQLVPVSATVAEPVPEFTGRGRELVAIADARADAVTLITGMAGVGKTELALRAAAVLRSRTPGLATLFVDLRGFEPDGAPLTPGSVLVAMLRLLGEDDPRWRADAPEALAVQCRRRLADRPHLVVLDNAGGEEQLAPLLAATTPARVLVTSRLALPGLDEAVRGRGGPQRIGLEPFTDAESLELFRTMAGAERVDAEPEAALEIARADGRLPLALGITARRIAARPDWTLAELAHPLRKRLDGLRLEPDVDTSLALSYRGLPRDDQRFVRLLPLHPGQHLDAPAAAALAGIDVEAAADRLAELADQHLVRRSAPGTFGLHDLVRAQLVAASLDEDRPAERSAAVARLFDHYRLAVARMAQELEQLGPALAGLPLLPADPPDGGPRPSAVAAPADRAAAVAWLDAKAAALVALIQDEYASEHAEATVALVLLLTPYLNLRTDLQVVLDLHLRARDAAERYGDPVVVAATERNIGGTWLRIGDMEAGRRHLAAAAELFGGVGHELGLAQALNSLAIVHAETGDFAAAVEGFRTARDIYQRHGEERRARMTADNLAVTQQHTGQLEEGLAHFEKEVAICRRNGERDQEVMVLTNAAAFCLQLGRFADARHHSERGVELALEIGDRMGAAYHGHCLSEALAALGEFDAAERRLQDALELARELGDRGLEARLHSAAGVAARYRGDLDEAERAFTAARDLAAELSDPIRTAVADEGLAAVRCARGDREGAREVWARTGESYRSASEPSARRVLDHLAQLDAGADCGCARPDAPLVVERGLTRV</sequence>
<comment type="caution">
    <text evidence="2">The sequence shown here is derived from an EMBL/GenBank/DDBJ whole genome shotgun (WGS) entry which is preliminary data.</text>
</comment>
<dbReference type="SUPFAM" id="SSF48452">
    <property type="entry name" value="TPR-like"/>
    <property type="match status" value="2"/>
</dbReference>
<evidence type="ECO:0000256" key="1">
    <source>
        <dbReference type="PROSITE-ProRule" id="PRU00339"/>
    </source>
</evidence>
<gene>
    <name evidence="2" type="ORF">C1I92_18875</name>
</gene>
<dbReference type="InterPro" id="IPR027417">
    <property type="entry name" value="P-loop_NTPase"/>
</dbReference>
<dbReference type="RefSeq" id="WP_111256201.1">
    <property type="nucleotide sequence ID" value="NZ_POTW01000047.1"/>
</dbReference>
<protein>
    <submittedName>
        <fullName evidence="2">Uncharacterized protein</fullName>
    </submittedName>
</protein>